<feature type="transmembrane region" description="Helical" evidence="8">
    <location>
        <begin position="246"/>
        <end position="268"/>
    </location>
</feature>
<feature type="transmembrane region" description="Helical" evidence="8">
    <location>
        <begin position="288"/>
        <end position="310"/>
    </location>
</feature>
<evidence type="ECO:0000256" key="5">
    <source>
        <dbReference type="ARBA" id="ARBA00022989"/>
    </source>
</evidence>
<dbReference type="Gene3D" id="1.20.1720.10">
    <property type="entry name" value="Multidrug resistance protein D"/>
    <property type="match status" value="1"/>
</dbReference>
<dbReference type="SUPFAM" id="SSF103473">
    <property type="entry name" value="MFS general substrate transporter"/>
    <property type="match status" value="1"/>
</dbReference>
<evidence type="ECO:0000256" key="3">
    <source>
        <dbReference type="ARBA" id="ARBA00022475"/>
    </source>
</evidence>
<evidence type="ECO:0000313" key="10">
    <source>
        <dbReference type="EMBL" id="PAU44194.1"/>
    </source>
</evidence>
<feature type="transmembrane region" description="Helical" evidence="8">
    <location>
        <begin position="379"/>
        <end position="397"/>
    </location>
</feature>
<feature type="transmembrane region" description="Helical" evidence="8">
    <location>
        <begin position="322"/>
        <end position="342"/>
    </location>
</feature>
<feature type="transmembrane region" description="Helical" evidence="8">
    <location>
        <begin position="221"/>
        <end position="240"/>
    </location>
</feature>
<evidence type="ECO:0000256" key="4">
    <source>
        <dbReference type="ARBA" id="ARBA00022692"/>
    </source>
</evidence>
<organism evidence="10 11">
    <name type="scientific">Streptomyces albireticuli</name>
    <dbReference type="NCBI Taxonomy" id="1940"/>
    <lineage>
        <taxon>Bacteria</taxon>
        <taxon>Bacillati</taxon>
        <taxon>Actinomycetota</taxon>
        <taxon>Actinomycetes</taxon>
        <taxon>Kitasatosporales</taxon>
        <taxon>Streptomycetaceae</taxon>
        <taxon>Streptomyces</taxon>
    </lineage>
</organism>
<dbReference type="RefSeq" id="WP_095585184.1">
    <property type="nucleotide sequence ID" value="NZ_JAJQQS010000014.1"/>
</dbReference>
<evidence type="ECO:0000256" key="6">
    <source>
        <dbReference type="ARBA" id="ARBA00023136"/>
    </source>
</evidence>
<protein>
    <submittedName>
        <fullName evidence="10">MFS transporter</fullName>
    </submittedName>
</protein>
<keyword evidence="2" id="KW-0813">Transport</keyword>
<dbReference type="GO" id="GO:0005886">
    <property type="term" value="C:plasma membrane"/>
    <property type="evidence" value="ECO:0007669"/>
    <property type="project" value="UniProtKB-SubCell"/>
</dbReference>
<keyword evidence="5 8" id="KW-1133">Transmembrane helix</keyword>
<feature type="domain" description="Major facilitator superfamily (MFS) profile" evidence="9">
    <location>
        <begin position="35"/>
        <end position="468"/>
    </location>
</feature>
<feature type="transmembrane region" description="Helical" evidence="8">
    <location>
        <begin position="443"/>
        <end position="463"/>
    </location>
</feature>
<feature type="transmembrane region" description="Helical" evidence="8">
    <location>
        <begin position="34"/>
        <end position="58"/>
    </location>
</feature>
<dbReference type="PANTHER" id="PTHR42718:SF46">
    <property type="entry name" value="BLR6921 PROTEIN"/>
    <property type="match status" value="1"/>
</dbReference>
<keyword evidence="11" id="KW-1185">Reference proteome</keyword>
<dbReference type="AlphaFoldDB" id="A0A2A2CY86"/>
<evidence type="ECO:0000256" key="7">
    <source>
        <dbReference type="ARBA" id="ARBA00023251"/>
    </source>
</evidence>
<feature type="transmembrane region" description="Helical" evidence="8">
    <location>
        <begin position="189"/>
        <end position="209"/>
    </location>
</feature>
<name>A0A2A2CY86_9ACTN</name>
<dbReference type="InterPro" id="IPR036259">
    <property type="entry name" value="MFS_trans_sf"/>
</dbReference>
<feature type="transmembrane region" description="Helical" evidence="8">
    <location>
        <begin position="417"/>
        <end position="437"/>
    </location>
</feature>
<keyword evidence="7" id="KW-0046">Antibiotic resistance</keyword>
<comment type="caution">
    <text evidence="10">The sequence shown here is derived from an EMBL/GenBank/DDBJ whole genome shotgun (WGS) entry which is preliminary data.</text>
</comment>
<evidence type="ECO:0000259" key="9">
    <source>
        <dbReference type="PROSITE" id="PS50850"/>
    </source>
</evidence>
<feature type="transmembrane region" description="Helical" evidence="8">
    <location>
        <begin position="160"/>
        <end position="183"/>
    </location>
</feature>
<accession>A0A2A2CY86</accession>
<feature type="transmembrane region" description="Helical" evidence="8">
    <location>
        <begin position="64"/>
        <end position="89"/>
    </location>
</feature>
<feature type="transmembrane region" description="Helical" evidence="8">
    <location>
        <begin position="130"/>
        <end position="148"/>
    </location>
</feature>
<dbReference type="PANTHER" id="PTHR42718">
    <property type="entry name" value="MAJOR FACILITATOR SUPERFAMILY MULTIDRUG TRANSPORTER MFSC"/>
    <property type="match status" value="1"/>
</dbReference>
<dbReference type="Gene3D" id="1.20.1250.20">
    <property type="entry name" value="MFS general substrate transporter like domains"/>
    <property type="match status" value="1"/>
</dbReference>
<comment type="subcellular location">
    <subcellularLocation>
        <location evidence="1">Cell membrane</location>
        <topology evidence="1">Multi-pass membrane protein</topology>
    </subcellularLocation>
</comment>
<dbReference type="InterPro" id="IPR011701">
    <property type="entry name" value="MFS"/>
</dbReference>
<sequence>MSPLSRRHRPWPAALVEERARPERIRRSGGGWKLAVGTVCFGAFMGQLDASIVTLTYGSLRTEFHATLAAVEWVSLAYLLTLVALLVPVGRLSDAHGRKLCYLYGFLVFTAASAACGLATSLAALVGCRVAQAVGAAMLQANSVALVTTSAPRGHLRAALGVQAAAQALGLALGPTLGGVIVASLGWRWVFAINVPVGIAALIAGQYLLPRTRGRSRATGLDPVGPVLLATATTGFLLGLSALSGLGAPTGVTIALFAVAVAAGWGFVRRQRHAAHPLVDPAPLREPAVATGLAGALGDYLVLFGPLVLVPLVLTDAGASELHAGLVLTALPTGFALAATCAERVLPARLSDRSRCALGAATAVCALAAMLVLPLRAPALVPLLLLLGLGLGTYTPANNALIMRAFPARSAGTGGGLVNMVRGLGTALGIALVTLTLHHSGTGGPRLTLAALLGVALLVLAAARPPLRRAPSPGRPSRKAGR</sequence>
<dbReference type="Proteomes" id="UP000218944">
    <property type="component" value="Unassembled WGS sequence"/>
</dbReference>
<keyword evidence="6 8" id="KW-0472">Membrane</keyword>
<dbReference type="Pfam" id="PF07690">
    <property type="entry name" value="MFS_1"/>
    <property type="match status" value="1"/>
</dbReference>
<keyword evidence="4 8" id="KW-0812">Transmembrane</keyword>
<dbReference type="CDD" id="cd17321">
    <property type="entry name" value="MFS_MMR_MDR_like"/>
    <property type="match status" value="1"/>
</dbReference>
<keyword evidence="3" id="KW-1003">Cell membrane</keyword>
<dbReference type="GO" id="GO:0022857">
    <property type="term" value="F:transmembrane transporter activity"/>
    <property type="evidence" value="ECO:0007669"/>
    <property type="project" value="InterPro"/>
</dbReference>
<dbReference type="GO" id="GO:0046677">
    <property type="term" value="P:response to antibiotic"/>
    <property type="evidence" value="ECO:0007669"/>
    <property type="project" value="UniProtKB-KW"/>
</dbReference>
<evidence type="ECO:0000256" key="2">
    <source>
        <dbReference type="ARBA" id="ARBA00022448"/>
    </source>
</evidence>
<evidence type="ECO:0000256" key="1">
    <source>
        <dbReference type="ARBA" id="ARBA00004651"/>
    </source>
</evidence>
<reference evidence="10 11" key="1">
    <citation type="submission" date="2017-08" db="EMBL/GenBank/DDBJ databases">
        <title>Genome sequence of Streptomyces albireticuli NRRL B-1670.</title>
        <authorList>
            <person name="Graham D.E."/>
            <person name="Mahan K.M."/>
            <person name="Klingeman D.M."/>
            <person name="Hettich R.L."/>
            <person name="Parry R.J."/>
            <person name="Spain J.C."/>
        </authorList>
    </citation>
    <scope>NUCLEOTIDE SEQUENCE [LARGE SCALE GENOMIC DNA]</scope>
    <source>
        <strain evidence="10 11">NRRL B-1670</strain>
    </source>
</reference>
<dbReference type="PROSITE" id="PS50850">
    <property type="entry name" value="MFS"/>
    <property type="match status" value="1"/>
</dbReference>
<evidence type="ECO:0000256" key="8">
    <source>
        <dbReference type="SAM" id="Phobius"/>
    </source>
</evidence>
<dbReference type="PRINTS" id="PR01036">
    <property type="entry name" value="TCRTETB"/>
</dbReference>
<proteinExistence type="predicted"/>
<dbReference type="InterPro" id="IPR020846">
    <property type="entry name" value="MFS_dom"/>
</dbReference>
<dbReference type="EMBL" id="NSJV01000699">
    <property type="protein sequence ID" value="PAU44194.1"/>
    <property type="molecule type" value="Genomic_DNA"/>
</dbReference>
<evidence type="ECO:0000313" key="11">
    <source>
        <dbReference type="Proteomes" id="UP000218944"/>
    </source>
</evidence>
<feature type="transmembrane region" description="Helical" evidence="8">
    <location>
        <begin position="354"/>
        <end position="373"/>
    </location>
</feature>
<feature type="transmembrane region" description="Helical" evidence="8">
    <location>
        <begin position="101"/>
        <end position="124"/>
    </location>
</feature>
<gene>
    <name evidence="10" type="ORF">CK936_36260</name>
</gene>